<feature type="domain" description="PAS" evidence="8">
    <location>
        <begin position="9"/>
        <end position="60"/>
    </location>
</feature>
<evidence type="ECO:0000256" key="3">
    <source>
        <dbReference type="ARBA" id="ARBA00022741"/>
    </source>
</evidence>
<dbReference type="PRINTS" id="PR00344">
    <property type="entry name" value="BCTRLSENSOR"/>
</dbReference>
<protein>
    <submittedName>
        <fullName evidence="9">PAS domain S-box</fullName>
    </submittedName>
</protein>
<dbReference type="EMBL" id="CAADRN010000199">
    <property type="protein sequence ID" value="VFU14939.1"/>
    <property type="molecule type" value="Genomic_DNA"/>
</dbReference>
<gene>
    <name evidence="9" type="ORF">SCFA_2780003</name>
</gene>
<dbReference type="CDD" id="cd00082">
    <property type="entry name" value="HisKA"/>
    <property type="match status" value="1"/>
</dbReference>
<dbReference type="Gene3D" id="3.30.565.10">
    <property type="entry name" value="Histidine kinase-like ATPase, C-terminal domain"/>
    <property type="match status" value="1"/>
</dbReference>
<dbReference type="InterPro" id="IPR036097">
    <property type="entry name" value="HisK_dim/P_sf"/>
</dbReference>
<keyword evidence="2" id="KW-0808">Transferase</keyword>
<dbReference type="Gene3D" id="3.30.450.20">
    <property type="entry name" value="PAS domain"/>
    <property type="match status" value="1"/>
</dbReference>
<dbReference type="NCBIfam" id="TIGR00229">
    <property type="entry name" value="sensory_box"/>
    <property type="match status" value="1"/>
</dbReference>
<dbReference type="Pfam" id="PF02518">
    <property type="entry name" value="HATPase_c"/>
    <property type="match status" value="1"/>
</dbReference>
<keyword evidence="4" id="KW-0418">Kinase</keyword>
<reference evidence="9" key="1">
    <citation type="submission" date="2019-03" db="EMBL/GenBank/DDBJ databases">
        <authorList>
            <person name="Hao L."/>
        </authorList>
    </citation>
    <scope>NUCLEOTIDE SEQUENCE</scope>
</reference>
<feature type="domain" description="Histidine kinase" evidence="7">
    <location>
        <begin position="143"/>
        <end position="350"/>
    </location>
</feature>
<dbReference type="CDD" id="cd00130">
    <property type="entry name" value="PAS"/>
    <property type="match status" value="1"/>
</dbReference>
<name>A0A485M1G6_9ZZZZ</name>
<dbReference type="GO" id="GO:0006355">
    <property type="term" value="P:regulation of DNA-templated transcription"/>
    <property type="evidence" value="ECO:0007669"/>
    <property type="project" value="InterPro"/>
</dbReference>
<dbReference type="Gene3D" id="1.10.287.130">
    <property type="match status" value="1"/>
</dbReference>
<dbReference type="PROSITE" id="PS50112">
    <property type="entry name" value="PAS"/>
    <property type="match status" value="1"/>
</dbReference>
<dbReference type="InterPro" id="IPR036890">
    <property type="entry name" value="HATPase_C_sf"/>
</dbReference>
<keyword evidence="1" id="KW-0597">Phosphoprotein</keyword>
<organism evidence="9">
    <name type="scientific">anaerobic digester metagenome</name>
    <dbReference type="NCBI Taxonomy" id="1263854"/>
    <lineage>
        <taxon>unclassified sequences</taxon>
        <taxon>metagenomes</taxon>
        <taxon>ecological metagenomes</taxon>
    </lineage>
</organism>
<dbReference type="GO" id="GO:0000155">
    <property type="term" value="F:phosphorelay sensor kinase activity"/>
    <property type="evidence" value="ECO:0007669"/>
    <property type="project" value="InterPro"/>
</dbReference>
<dbReference type="InterPro" id="IPR035965">
    <property type="entry name" value="PAS-like_dom_sf"/>
</dbReference>
<dbReference type="PROSITE" id="PS50109">
    <property type="entry name" value="HIS_KIN"/>
    <property type="match status" value="1"/>
</dbReference>
<keyword evidence="6" id="KW-0902">Two-component regulatory system</keyword>
<evidence type="ECO:0000259" key="7">
    <source>
        <dbReference type="PROSITE" id="PS50109"/>
    </source>
</evidence>
<dbReference type="GO" id="GO:0005524">
    <property type="term" value="F:ATP binding"/>
    <property type="evidence" value="ECO:0007669"/>
    <property type="project" value="UniProtKB-KW"/>
</dbReference>
<dbReference type="SUPFAM" id="SSF47384">
    <property type="entry name" value="Homodimeric domain of signal transducing histidine kinase"/>
    <property type="match status" value="1"/>
</dbReference>
<dbReference type="SMART" id="SM00091">
    <property type="entry name" value="PAS"/>
    <property type="match status" value="1"/>
</dbReference>
<dbReference type="Pfam" id="PF00512">
    <property type="entry name" value="HisKA"/>
    <property type="match status" value="1"/>
</dbReference>
<dbReference type="SUPFAM" id="SSF55874">
    <property type="entry name" value="ATPase domain of HSP90 chaperone/DNA topoisomerase II/histidine kinase"/>
    <property type="match status" value="1"/>
</dbReference>
<evidence type="ECO:0000256" key="1">
    <source>
        <dbReference type="ARBA" id="ARBA00022553"/>
    </source>
</evidence>
<dbReference type="InterPro" id="IPR013767">
    <property type="entry name" value="PAS_fold"/>
</dbReference>
<dbReference type="AlphaFoldDB" id="A0A485M1G6"/>
<sequence length="350" mass="38741">MVESPVDWLQLVFNHLPLGIIVIDRRGHVRLFNNRLSMLTGYQEERILGKPFSDLINNPDSDYNKLLQTLATGKEYQNLKPESVILLNAPFSDFRANTYAIKDKGGATVGAMALLEPAGRQQELENAVIKAEKLAILGQLATEMIHELRNPLTAISGFVQLLQQKIGRNSELEYLDIISNELKHLNRLISDFLLQAKPGYCSRTQCSINKLLTDVAALVECEASLRNLKINLETPEDPPPIKADSGQLRQVFLNIIRNAFDALPDEGQLFLQCSGDKQLGIVRVVIRDTGKGMDGQIMANMFKPFFTTKESGTGLGMFISKKIIDNHGGSIDIQSEPARGTTVTVTLPVA</sequence>
<dbReference type="InterPro" id="IPR003594">
    <property type="entry name" value="HATPase_dom"/>
</dbReference>
<evidence type="ECO:0000313" key="9">
    <source>
        <dbReference type="EMBL" id="VFU14939.1"/>
    </source>
</evidence>
<dbReference type="InterPro" id="IPR003661">
    <property type="entry name" value="HisK_dim/P_dom"/>
</dbReference>
<evidence type="ECO:0000256" key="5">
    <source>
        <dbReference type="ARBA" id="ARBA00022840"/>
    </source>
</evidence>
<evidence type="ECO:0000259" key="8">
    <source>
        <dbReference type="PROSITE" id="PS50112"/>
    </source>
</evidence>
<dbReference type="Pfam" id="PF00989">
    <property type="entry name" value="PAS"/>
    <property type="match status" value="1"/>
</dbReference>
<accession>A0A485M1G6</accession>
<evidence type="ECO:0000256" key="2">
    <source>
        <dbReference type="ARBA" id="ARBA00022679"/>
    </source>
</evidence>
<dbReference type="PANTHER" id="PTHR43065">
    <property type="entry name" value="SENSOR HISTIDINE KINASE"/>
    <property type="match status" value="1"/>
</dbReference>
<dbReference type="InterPro" id="IPR004358">
    <property type="entry name" value="Sig_transdc_His_kin-like_C"/>
</dbReference>
<dbReference type="InterPro" id="IPR005467">
    <property type="entry name" value="His_kinase_dom"/>
</dbReference>
<dbReference type="SMART" id="SM00387">
    <property type="entry name" value="HATPase_c"/>
    <property type="match status" value="1"/>
</dbReference>
<evidence type="ECO:0000256" key="4">
    <source>
        <dbReference type="ARBA" id="ARBA00022777"/>
    </source>
</evidence>
<dbReference type="SMART" id="SM00388">
    <property type="entry name" value="HisKA"/>
    <property type="match status" value="1"/>
</dbReference>
<dbReference type="PANTHER" id="PTHR43065:SF10">
    <property type="entry name" value="PEROXIDE STRESS-ACTIVATED HISTIDINE KINASE MAK3"/>
    <property type="match status" value="1"/>
</dbReference>
<proteinExistence type="predicted"/>
<dbReference type="InterPro" id="IPR000014">
    <property type="entry name" value="PAS"/>
</dbReference>
<evidence type="ECO:0000256" key="6">
    <source>
        <dbReference type="ARBA" id="ARBA00023012"/>
    </source>
</evidence>
<dbReference type="SUPFAM" id="SSF55785">
    <property type="entry name" value="PYP-like sensor domain (PAS domain)"/>
    <property type="match status" value="1"/>
</dbReference>
<keyword evidence="5" id="KW-0067">ATP-binding</keyword>
<keyword evidence="3" id="KW-0547">Nucleotide-binding</keyword>